<dbReference type="EMBL" id="CAUOFW020009057">
    <property type="protein sequence ID" value="CAK9184729.1"/>
    <property type="molecule type" value="Genomic_DNA"/>
</dbReference>
<proteinExistence type="inferred from homology"/>
<dbReference type="SUPFAM" id="SSF52743">
    <property type="entry name" value="Subtilisin-like"/>
    <property type="match status" value="1"/>
</dbReference>
<comment type="caution">
    <text evidence="9">The sequence shown here is derived from an EMBL/GenBank/DDBJ whole genome shotgun (WGS) entry which is preliminary data.</text>
</comment>
<dbReference type="InterPro" id="IPR023828">
    <property type="entry name" value="Peptidase_S8_Ser-AS"/>
</dbReference>
<evidence type="ECO:0000256" key="2">
    <source>
        <dbReference type="ARBA" id="ARBA00022670"/>
    </source>
</evidence>
<sequence length="312" mass="34069">MENYYGLIAGSAAAALGIPPTNARDPVAKIFPTQTVLFTKPTPRMAGFSSMGPNIITPDIIKPDITAPGVNILAAWSPVAIGATARRTLDYNIIFGTSMSCPHVSAVAAIIKSWHPSWSPTTIKSAIMTTVVSKFHILFLPTTVLDNTGNFIKSNPRGASTTPFDYGSGHINPVATMDPRLVYDFDLSDIVDFLYSIGASFTQLKNLTGKLTYCKNPPKLSNDLNYTSIGVFNMNGSLSVHRTVTYYGEGPTIYRAQLEYPSNINVTVIPNELKFAKFGEKMYFRIDFTPYKSSNGSFVFGALTWINGIHRV</sequence>
<dbReference type="Gene3D" id="2.60.40.2310">
    <property type="match status" value="1"/>
</dbReference>
<dbReference type="InterPro" id="IPR041469">
    <property type="entry name" value="Subtilisin-like_FN3"/>
</dbReference>
<feature type="domain" description="Subtilisin-like protease fibronectin type-III" evidence="8">
    <location>
        <begin position="223"/>
        <end position="312"/>
    </location>
</feature>
<dbReference type="InterPro" id="IPR000209">
    <property type="entry name" value="Peptidase_S8/S53_dom"/>
</dbReference>
<dbReference type="GO" id="GO:0006508">
    <property type="term" value="P:proteolysis"/>
    <property type="evidence" value="ECO:0007669"/>
    <property type="project" value="UniProtKB-KW"/>
</dbReference>
<dbReference type="Proteomes" id="UP001642360">
    <property type="component" value="Unassembled WGS sequence"/>
</dbReference>
<keyword evidence="5" id="KW-0720">Serine protease</keyword>
<dbReference type="InterPro" id="IPR036852">
    <property type="entry name" value="Peptidase_S8/S53_dom_sf"/>
</dbReference>
<keyword evidence="3" id="KW-0732">Signal</keyword>
<comment type="caution">
    <text evidence="6">Lacks conserved residue(s) required for the propagation of feature annotation.</text>
</comment>
<evidence type="ECO:0000313" key="10">
    <source>
        <dbReference type="Proteomes" id="UP001642360"/>
    </source>
</evidence>
<dbReference type="Pfam" id="PF17766">
    <property type="entry name" value="fn3_6"/>
    <property type="match status" value="1"/>
</dbReference>
<dbReference type="Pfam" id="PF00082">
    <property type="entry name" value="Peptidase_S8"/>
    <property type="match status" value="1"/>
</dbReference>
<comment type="similarity">
    <text evidence="1 6">Belongs to the peptidase S8 family.</text>
</comment>
<name>A0ABC8UVI6_9AQUA</name>
<dbReference type="PROSITE" id="PS00138">
    <property type="entry name" value="SUBTILASE_SER"/>
    <property type="match status" value="1"/>
</dbReference>
<dbReference type="PANTHER" id="PTHR10795">
    <property type="entry name" value="PROPROTEIN CONVERTASE SUBTILISIN/KEXIN"/>
    <property type="match status" value="1"/>
</dbReference>
<keyword evidence="2" id="KW-0645">Protease</keyword>
<evidence type="ECO:0000256" key="6">
    <source>
        <dbReference type="PROSITE-ProRule" id="PRU01240"/>
    </source>
</evidence>
<evidence type="ECO:0000259" key="8">
    <source>
        <dbReference type="Pfam" id="PF17766"/>
    </source>
</evidence>
<organism evidence="9 10">
    <name type="scientific">Ilex paraguariensis</name>
    <name type="common">yerba mate</name>
    <dbReference type="NCBI Taxonomy" id="185542"/>
    <lineage>
        <taxon>Eukaryota</taxon>
        <taxon>Viridiplantae</taxon>
        <taxon>Streptophyta</taxon>
        <taxon>Embryophyta</taxon>
        <taxon>Tracheophyta</taxon>
        <taxon>Spermatophyta</taxon>
        <taxon>Magnoliopsida</taxon>
        <taxon>eudicotyledons</taxon>
        <taxon>Gunneridae</taxon>
        <taxon>Pentapetalae</taxon>
        <taxon>asterids</taxon>
        <taxon>campanulids</taxon>
        <taxon>Aquifoliales</taxon>
        <taxon>Aquifoliaceae</taxon>
        <taxon>Ilex</taxon>
    </lineage>
</organism>
<keyword evidence="10" id="KW-1185">Reference proteome</keyword>
<gene>
    <name evidence="9" type="ORF">ILEXP_LOCUS55078</name>
</gene>
<reference evidence="9 10" key="1">
    <citation type="submission" date="2024-02" db="EMBL/GenBank/DDBJ databases">
        <authorList>
            <person name="Vignale AGUSTIN F."/>
            <person name="Sosa J E."/>
            <person name="Modenutti C."/>
        </authorList>
    </citation>
    <scope>NUCLEOTIDE SEQUENCE [LARGE SCALE GENOMIC DNA]</scope>
</reference>
<accession>A0ABC8UVI6</accession>
<evidence type="ECO:0000313" key="9">
    <source>
        <dbReference type="EMBL" id="CAK9184729.1"/>
    </source>
</evidence>
<dbReference type="PROSITE" id="PS51892">
    <property type="entry name" value="SUBTILASE"/>
    <property type="match status" value="1"/>
</dbReference>
<evidence type="ECO:0000256" key="4">
    <source>
        <dbReference type="ARBA" id="ARBA00022801"/>
    </source>
</evidence>
<evidence type="ECO:0000256" key="3">
    <source>
        <dbReference type="ARBA" id="ARBA00022729"/>
    </source>
</evidence>
<protein>
    <submittedName>
        <fullName evidence="9">Uncharacterized protein</fullName>
    </submittedName>
</protein>
<keyword evidence="4" id="KW-0378">Hydrolase</keyword>
<evidence type="ECO:0000259" key="7">
    <source>
        <dbReference type="Pfam" id="PF00082"/>
    </source>
</evidence>
<dbReference type="GO" id="GO:0008236">
    <property type="term" value="F:serine-type peptidase activity"/>
    <property type="evidence" value="ECO:0007669"/>
    <property type="project" value="UniProtKB-KW"/>
</dbReference>
<dbReference type="Gene3D" id="3.50.30.30">
    <property type="match status" value="1"/>
</dbReference>
<dbReference type="AlphaFoldDB" id="A0ABC8UVI6"/>
<dbReference type="InterPro" id="IPR045051">
    <property type="entry name" value="SBT"/>
</dbReference>
<feature type="domain" description="Peptidase S8/S53" evidence="7">
    <location>
        <begin position="41"/>
        <end position="142"/>
    </location>
</feature>
<evidence type="ECO:0000256" key="1">
    <source>
        <dbReference type="ARBA" id="ARBA00011073"/>
    </source>
</evidence>
<dbReference type="Gene3D" id="3.40.50.200">
    <property type="entry name" value="Peptidase S8/S53 domain"/>
    <property type="match status" value="1"/>
</dbReference>
<evidence type="ECO:0000256" key="5">
    <source>
        <dbReference type="ARBA" id="ARBA00022825"/>
    </source>
</evidence>